<keyword evidence="15" id="KW-1185">Reference proteome</keyword>
<dbReference type="Gene3D" id="3.30.540.10">
    <property type="entry name" value="Fructose-1,6-Bisphosphatase, subunit A, domain 1"/>
    <property type="match status" value="1"/>
</dbReference>
<evidence type="ECO:0000256" key="1">
    <source>
        <dbReference type="ARBA" id="ARBA00001946"/>
    </source>
</evidence>
<evidence type="ECO:0000256" key="3">
    <source>
        <dbReference type="ARBA" id="ARBA00012633"/>
    </source>
</evidence>
<keyword evidence="6 10" id="KW-0460">Magnesium</keyword>
<comment type="catalytic activity">
    <reaction evidence="9">
        <text>3'-phosphoadenylyl sulfate + H2O = adenosine 5'-phosphosulfate + phosphate</text>
        <dbReference type="Rhea" id="RHEA:77639"/>
        <dbReference type="ChEBI" id="CHEBI:15377"/>
        <dbReference type="ChEBI" id="CHEBI:43474"/>
        <dbReference type="ChEBI" id="CHEBI:58243"/>
        <dbReference type="ChEBI" id="CHEBI:58339"/>
        <dbReference type="EC" id="3.1.3.7"/>
    </reaction>
    <physiologicalReaction direction="left-to-right" evidence="9">
        <dbReference type="Rhea" id="RHEA:77640"/>
    </physiologicalReaction>
</comment>
<feature type="signal peptide" evidence="13">
    <location>
        <begin position="1"/>
        <end position="19"/>
    </location>
</feature>
<dbReference type="CDD" id="cd01517">
    <property type="entry name" value="PAP_phosphatase"/>
    <property type="match status" value="1"/>
</dbReference>
<dbReference type="PROSITE" id="PS00630">
    <property type="entry name" value="IMP_2"/>
    <property type="match status" value="1"/>
</dbReference>
<evidence type="ECO:0000256" key="13">
    <source>
        <dbReference type="SAM" id="SignalP"/>
    </source>
</evidence>
<dbReference type="Pfam" id="PF00459">
    <property type="entry name" value="Inositol_P"/>
    <property type="match status" value="1"/>
</dbReference>
<keyword evidence="12" id="KW-1133">Transmembrane helix</keyword>
<dbReference type="GO" id="GO:0000103">
    <property type="term" value="P:sulfate assimilation"/>
    <property type="evidence" value="ECO:0007669"/>
    <property type="project" value="UniProtKB-ARBA"/>
</dbReference>
<dbReference type="PANTHER" id="PTHR12959">
    <property type="entry name" value="GPI TRANSAMIDASE COMPONENT PIG-T-RELATED"/>
    <property type="match status" value="1"/>
</dbReference>
<evidence type="ECO:0000256" key="6">
    <source>
        <dbReference type="ARBA" id="ARBA00022842"/>
    </source>
</evidence>
<dbReference type="OrthoDB" id="331263at2759"/>
<dbReference type="PROSITE" id="PS00629">
    <property type="entry name" value="IMP_1"/>
    <property type="match status" value="1"/>
</dbReference>
<dbReference type="NCBIfam" id="TIGR01330">
    <property type="entry name" value="bisphos_HAL2"/>
    <property type="match status" value="1"/>
</dbReference>
<dbReference type="FunFam" id="3.30.540.10:FF:000015">
    <property type="entry name" value="3',5'-bisphosphate nucleotidase"/>
    <property type="match status" value="1"/>
</dbReference>
<keyword evidence="13" id="KW-0732">Signal</keyword>
<keyword evidence="12" id="KW-0812">Transmembrane</keyword>
<evidence type="ECO:0000256" key="7">
    <source>
        <dbReference type="ARBA" id="ARBA00044466"/>
    </source>
</evidence>
<feature type="binding site" evidence="10">
    <location>
        <position position="836"/>
    </location>
    <ligand>
        <name>Mg(2+)</name>
        <dbReference type="ChEBI" id="CHEBI:18420"/>
        <label>1</label>
        <note>catalytic</note>
    </ligand>
</feature>
<evidence type="ECO:0000256" key="4">
    <source>
        <dbReference type="ARBA" id="ARBA00022723"/>
    </source>
</evidence>
<dbReference type="GO" id="GO:0008441">
    <property type="term" value="F:3'(2'),5'-bisphosphate nucleotidase activity"/>
    <property type="evidence" value="ECO:0007669"/>
    <property type="project" value="UniProtKB-EC"/>
</dbReference>
<comment type="similarity">
    <text evidence="2">Belongs to the inositol monophosphatase superfamily.</text>
</comment>
<dbReference type="FunFam" id="3.40.190.80:FF:000003">
    <property type="entry name" value="PAP-specific phosphatase HAL2-like"/>
    <property type="match status" value="1"/>
</dbReference>
<dbReference type="EMBL" id="LFZN01000019">
    <property type="protein sequence ID" value="KXT04668.1"/>
    <property type="molecule type" value="Genomic_DNA"/>
</dbReference>
<comment type="cofactor">
    <cofactor evidence="1 10">
        <name>Mg(2+)</name>
        <dbReference type="ChEBI" id="CHEBI:18420"/>
    </cofactor>
</comment>
<comment type="catalytic activity">
    <reaction evidence="7">
        <text>adenosine 2',5'-bisphosphate + H2O = AMP + phosphate</text>
        <dbReference type="Rhea" id="RHEA:77643"/>
        <dbReference type="ChEBI" id="CHEBI:15377"/>
        <dbReference type="ChEBI" id="CHEBI:43474"/>
        <dbReference type="ChEBI" id="CHEBI:194156"/>
        <dbReference type="ChEBI" id="CHEBI:456215"/>
        <dbReference type="EC" id="3.1.3.7"/>
    </reaction>
    <physiologicalReaction direction="left-to-right" evidence="7">
        <dbReference type="Rhea" id="RHEA:77644"/>
    </physiologicalReaction>
</comment>
<dbReference type="EC" id="3.1.3.7" evidence="3"/>
<dbReference type="InterPro" id="IPR006239">
    <property type="entry name" value="DPNP"/>
</dbReference>
<dbReference type="GO" id="GO:0042765">
    <property type="term" value="C:GPI-anchor transamidase complex"/>
    <property type="evidence" value="ECO:0007669"/>
    <property type="project" value="InterPro"/>
</dbReference>
<dbReference type="InterPro" id="IPR020583">
    <property type="entry name" value="Inositol_monoP_metal-BS"/>
</dbReference>
<evidence type="ECO:0000313" key="14">
    <source>
        <dbReference type="EMBL" id="KXT04668.1"/>
    </source>
</evidence>
<name>A0A139HQD1_9PEZI</name>
<dbReference type="GO" id="GO:0016078">
    <property type="term" value="P:tRNA decay"/>
    <property type="evidence" value="ECO:0007669"/>
    <property type="project" value="UniProtKB-ARBA"/>
</dbReference>
<keyword evidence="4 10" id="KW-0479">Metal-binding</keyword>
<gene>
    <name evidence="14" type="ORF">AC578_2127</name>
</gene>
<feature type="transmembrane region" description="Helical" evidence="12">
    <location>
        <begin position="517"/>
        <end position="539"/>
    </location>
</feature>
<evidence type="ECO:0000256" key="12">
    <source>
        <dbReference type="SAM" id="Phobius"/>
    </source>
</evidence>
<dbReference type="AlphaFoldDB" id="A0A139HQD1"/>
<feature type="transmembrane region" description="Helical" evidence="12">
    <location>
        <begin position="647"/>
        <end position="669"/>
    </location>
</feature>
<dbReference type="GO" id="GO:0046872">
    <property type="term" value="F:metal ion binding"/>
    <property type="evidence" value="ECO:0007669"/>
    <property type="project" value="UniProtKB-KW"/>
</dbReference>
<organism evidence="14 15">
    <name type="scientific">Pseudocercospora eumusae</name>
    <dbReference type="NCBI Taxonomy" id="321146"/>
    <lineage>
        <taxon>Eukaryota</taxon>
        <taxon>Fungi</taxon>
        <taxon>Dikarya</taxon>
        <taxon>Ascomycota</taxon>
        <taxon>Pezizomycotina</taxon>
        <taxon>Dothideomycetes</taxon>
        <taxon>Dothideomycetidae</taxon>
        <taxon>Mycosphaerellales</taxon>
        <taxon>Mycosphaerellaceae</taxon>
        <taxon>Pseudocercospora</taxon>
    </lineage>
</organism>
<keyword evidence="5" id="KW-0378">Hydrolase</keyword>
<dbReference type="PANTHER" id="PTHR12959:SF11">
    <property type="entry name" value="GPI TRANSAMIDASE COMPONENT PIG-T"/>
    <property type="match status" value="1"/>
</dbReference>
<sequence length="1054" mass="115626">MRLASLLALPASLLSLVLAEAVALSGDYDEHLHLKPLPRGALYAGFNFTASTSLHDYHNQHFRFFPRSLGQILQHTHTSELHLRFALGRWDEESWGSRPRSGRREGGTGVELWAWLEGNDQQEAEERWSGLVNSLSGLFCASLNFIDRTKTIQPILSFEPEGTLQSTASKLHLMHGMLPHEVVCTENLTPFLKLLPCKGKAGVSSLLDGHKIFDANWQTMSIDVRPYGDTLELEQTVDMVLDIERSMRSRDNPIPRPPPIEEIPCDESKSYNAHDTCYPKRPEGEAEWSLSRIFGRSIHGSCPLAARHNAVDVLLEVPATRHVEVSSEVSPESAQQDGSGSRLYRVRDDADFDIKLPQQVIEQPSEESQALLRASRQITGYGQERGGMHTVITNRRPTAQRIVFLESLPWFLRPYMHTLRVEGAKIERMYYTPAVDREKGTQLELLLELPPFSEVNIAYDFEKAILRYTEYPPDANRGFDVAPAVLRVLSPDGQEDSYLRTTSLLLPLPTPDFSMPYNVIILTSTVIALGFGSIFNLLIRRFVLLEEVPESPMAKKVKAMVARGRAVVKKGKPRTESGRCVPKSPELAAAASGRDFDHDLGSIHSRKTGTRLAKGSGEFAQPQSSAPSKAEKEEFLRTMGSGSSRNPLSLIIFTLSALVLAAALIPTLLPRLRLLSSHIPPPPLPRLTAFKFSQQHSMASSDYTKELNIALLAVQRATLLTKSVFHSHAKGTLNKHDASPVTIGDFGAQALIISALQHNFPDDEIVAEEEAKDLRENENLRQTVWHLVKNASLSDASAEKELGGSIASPEAMLDIIDKGDSKGGNKGRIWAIDPIDGTKGFLRGGQYAVCLGLMVDGDVKVGVLGCPNLPVSDSEPLTENIGADATDQEGKGVLFSAVQGKGANSRPLGKDALAPASKIHMKPIGNISEATFCESVEAGHSNQDDSVKIAQKLGITNPSVRMDSQAKYGSIARGAGDLYLRLPVKKDYVEKIWDHAAGDLIVREAGGQVTDVEGKRLDFSLGRTLKNNKGVIAAPKDVHKHVIEAVQSVLSSKQ</sequence>
<feature type="binding site" evidence="10">
    <location>
        <position position="835"/>
    </location>
    <ligand>
        <name>Mg(2+)</name>
        <dbReference type="ChEBI" id="CHEBI:18420"/>
        <label>1</label>
        <note>catalytic</note>
    </ligand>
</feature>
<dbReference type="InterPro" id="IPR020550">
    <property type="entry name" value="Inositol_monophosphatase_CS"/>
</dbReference>
<evidence type="ECO:0000256" key="5">
    <source>
        <dbReference type="ARBA" id="ARBA00022801"/>
    </source>
</evidence>
<dbReference type="SUPFAM" id="SSF56655">
    <property type="entry name" value="Carbohydrate phosphatase"/>
    <property type="match status" value="1"/>
</dbReference>
<comment type="caution">
    <text evidence="14">The sequence shown here is derived from an EMBL/GenBank/DDBJ whole genome shotgun (WGS) entry which is preliminary data.</text>
</comment>
<accession>A0A139HQD1</accession>
<reference evidence="14 15" key="1">
    <citation type="submission" date="2015-07" db="EMBL/GenBank/DDBJ databases">
        <title>Comparative genomics of the Sigatoka disease complex on banana suggests a link between parallel evolutionary changes in Pseudocercospora fijiensis and Pseudocercospora eumusae and increased virulence on the banana host.</title>
        <authorList>
            <person name="Chang T.-C."/>
            <person name="Salvucci A."/>
            <person name="Crous P.W."/>
            <person name="Stergiopoulos I."/>
        </authorList>
    </citation>
    <scope>NUCLEOTIDE SEQUENCE [LARGE SCALE GENOMIC DNA]</scope>
    <source>
        <strain evidence="14 15">CBS 114824</strain>
    </source>
</reference>
<evidence type="ECO:0000256" key="2">
    <source>
        <dbReference type="ARBA" id="ARBA00009759"/>
    </source>
</evidence>
<proteinExistence type="inferred from homology"/>
<dbReference type="GO" id="GO:0046854">
    <property type="term" value="P:phosphatidylinositol phosphate biosynthetic process"/>
    <property type="evidence" value="ECO:0007669"/>
    <property type="project" value="InterPro"/>
</dbReference>
<feature type="region of interest" description="Disordered" evidence="11">
    <location>
        <begin position="324"/>
        <end position="343"/>
    </location>
</feature>
<keyword evidence="12" id="KW-0472">Membrane</keyword>
<evidence type="ECO:0000256" key="9">
    <source>
        <dbReference type="ARBA" id="ARBA00044484"/>
    </source>
</evidence>
<evidence type="ECO:0000256" key="10">
    <source>
        <dbReference type="PIRSR" id="PIRSR600760-2"/>
    </source>
</evidence>
<dbReference type="Pfam" id="PF04113">
    <property type="entry name" value="Gpi16"/>
    <property type="match status" value="1"/>
</dbReference>
<dbReference type="InterPro" id="IPR000760">
    <property type="entry name" value="Inositol_monophosphatase-like"/>
</dbReference>
<dbReference type="STRING" id="321146.A0A139HQD1"/>
<comment type="catalytic activity">
    <reaction evidence="8">
        <text>adenosine 3',5'-bisphosphate + H2O = AMP + phosphate</text>
        <dbReference type="Rhea" id="RHEA:10040"/>
        <dbReference type="ChEBI" id="CHEBI:15377"/>
        <dbReference type="ChEBI" id="CHEBI:43474"/>
        <dbReference type="ChEBI" id="CHEBI:58343"/>
        <dbReference type="ChEBI" id="CHEBI:456215"/>
        <dbReference type="EC" id="3.1.3.7"/>
    </reaction>
    <physiologicalReaction direction="left-to-right" evidence="8">
        <dbReference type="Rhea" id="RHEA:10041"/>
    </physiologicalReaction>
</comment>
<feature type="chain" id="PRO_5007806704" description="3'(2'),5'-bisphosphate nucleotidase" evidence="13">
    <location>
        <begin position="20"/>
        <end position="1054"/>
    </location>
</feature>
<dbReference type="GO" id="GO:0016255">
    <property type="term" value="P:attachment of GPI anchor to protein"/>
    <property type="evidence" value="ECO:0007669"/>
    <property type="project" value="InterPro"/>
</dbReference>
<evidence type="ECO:0000256" key="8">
    <source>
        <dbReference type="ARBA" id="ARBA00044479"/>
    </source>
</evidence>
<feature type="region of interest" description="Disordered" evidence="11">
    <location>
        <begin position="609"/>
        <end position="631"/>
    </location>
</feature>
<dbReference type="InterPro" id="IPR007245">
    <property type="entry name" value="PIG-T"/>
</dbReference>
<feature type="binding site" evidence="10">
    <location>
        <position position="768"/>
    </location>
    <ligand>
        <name>Mg(2+)</name>
        <dbReference type="ChEBI" id="CHEBI:18420"/>
        <label>1</label>
        <note>catalytic</note>
    </ligand>
</feature>
<protein>
    <recommendedName>
        <fullName evidence="3">3'(2'),5'-bisphosphate nucleotidase</fullName>
        <ecNumber evidence="3">3.1.3.7</ecNumber>
    </recommendedName>
</protein>
<evidence type="ECO:0000256" key="11">
    <source>
        <dbReference type="SAM" id="MobiDB-lite"/>
    </source>
</evidence>
<feature type="binding site" evidence="10">
    <location>
        <position position="833"/>
    </location>
    <ligand>
        <name>Mg(2+)</name>
        <dbReference type="ChEBI" id="CHEBI:18420"/>
        <label>1</label>
        <note>catalytic</note>
    </ligand>
</feature>
<evidence type="ECO:0000313" key="15">
    <source>
        <dbReference type="Proteomes" id="UP000070133"/>
    </source>
</evidence>
<dbReference type="Proteomes" id="UP000070133">
    <property type="component" value="Unassembled WGS sequence"/>
</dbReference>
<dbReference type="Gene3D" id="3.40.190.80">
    <property type="match status" value="1"/>
</dbReference>
<feature type="binding site" evidence="10">
    <location>
        <position position="994"/>
    </location>
    <ligand>
        <name>Mg(2+)</name>
        <dbReference type="ChEBI" id="CHEBI:18420"/>
        <label>1</label>
        <note>catalytic</note>
    </ligand>
</feature>